<dbReference type="Proteomes" id="UP000054978">
    <property type="component" value="Unassembled WGS sequence"/>
</dbReference>
<evidence type="ECO:0000256" key="1">
    <source>
        <dbReference type="ARBA" id="ARBA00006174"/>
    </source>
</evidence>
<feature type="domain" description="MmgE/PrpD C-terminal" evidence="3">
    <location>
        <begin position="279"/>
        <end position="454"/>
    </location>
</feature>
<dbReference type="InterPro" id="IPR045336">
    <property type="entry name" value="MmgE_PrpD_N"/>
</dbReference>
<organism evidence="4 5">
    <name type="scientific">Caballeronia ptereochthonis</name>
    <dbReference type="NCBI Taxonomy" id="1777144"/>
    <lineage>
        <taxon>Bacteria</taxon>
        <taxon>Pseudomonadati</taxon>
        <taxon>Pseudomonadota</taxon>
        <taxon>Betaproteobacteria</taxon>
        <taxon>Burkholderiales</taxon>
        <taxon>Burkholderiaceae</taxon>
        <taxon>Caballeronia</taxon>
    </lineage>
</organism>
<name>A0A158C0A2_9BURK</name>
<dbReference type="Pfam" id="PF19305">
    <property type="entry name" value="MmgE_PrpD_C"/>
    <property type="match status" value="1"/>
</dbReference>
<sequence length="473" mass="51664">MTTLVAQLARFATQTRFEDIPANVVQEAKRLVLDSLGCALAGADNPKGHIGIEYGRLMGGQGNATIIGTTDRVSIFGAAFANGELINALDMDAVLPPGHVTPYVLPGALALGETLGASGKDMIRSIAVAHEMSWRLGKAMDYLRDTQDGKVSPPPVFGYSSTIFGATAAIGMLQRQSADVLAHSLGVAGSIAPVHSQIPFFRHAPSTTIKYLMAGVLVQSAMTAAHMGQLGHRGDLHLLDDAEHGFPRFIGTRRWEPDNITRELGTRWGFVGEQAYKPYPHCRILHAPLDCVREIVEKHDLRPDEIDNINVLVEGFVEQPVWLNKDIRHVHDAQFSIAHGIAMGAHHLTPGRDWQDPQNVFSPSVLALMEKVTHEVHPDYVKALTAHGSARPTKVEIRARGKTFAAERLYPKGSPSPDPASLMTTEELVQKFCHNAERVLSPRAIDGVVNAVLDLDQTRNFAEVMIRVARDRR</sequence>
<dbReference type="PANTHER" id="PTHR16943">
    <property type="entry name" value="2-METHYLCITRATE DEHYDRATASE-RELATED"/>
    <property type="match status" value="1"/>
</dbReference>
<dbReference type="GO" id="GO:0016829">
    <property type="term" value="F:lyase activity"/>
    <property type="evidence" value="ECO:0007669"/>
    <property type="project" value="InterPro"/>
</dbReference>
<dbReference type="InterPro" id="IPR042183">
    <property type="entry name" value="MmgE/PrpD_sf_1"/>
</dbReference>
<dbReference type="InterPro" id="IPR045337">
    <property type="entry name" value="MmgE_PrpD_C"/>
</dbReference>
<comment type="caution">
    <text evidence="4">The sequence shown here is derived from an EMBL/GenBank/DDBJ whole genome shotgun (WGS) entry which is preliminary data.</text>
</comment>
<comment type="similarity">
    <text evidence="1">Belongs to the PrpD family.</text>
</comment>
<accession>A0A158C0A2</accession>
<dbReference type="AlphaFoldDB" id="A0A158C0A2"/>
<evidence type="ECO:0000313" key="4">
    <source>
        <dbReference type="EMBL" id="SAK75772.1"/>
    </source>
</evidence>
<dbReference type="InterPro" id="IPR005656">
    <property type="entry name" value="MmgE_PrpD"/>
</dbReference>
<feature type="domain" description="MmgE/PrpD N-terminal" evidence="2">
    <location>
        <begin position="7"/>
        <end position="250"/>
    </location>
</feature>
<evidence type="ECO:0000313" key="5">
    <source>
        <dbReference type="Proteomes" id="UP000054978"/>
    </source>
</evidence>
<dbReference type="Gene3D" id="3.30.1330.120">
    <property type="entry name" value="2-methylcitrate dehydratase PrpD"/>
    <property type="match status" value="1"/>
</dbReference>
<reference evidence="4" key="1">
    <citation type="submission" date="2016-01" db="EMBL/GenBank/DDBJ databases">
        <authorList>
            <person name="Peeters C."/>
        </authorList>
    </citation>
    <scope>NUCLEOTIDE SEQUENCE [LARGE SCALE GENOMIC DNA]</scope>
    <source>
        <strain evidence="4">LMG 29326</strain>
    </source>
</reference>
<dbReference type="EMBL" id="FCOB02000018">
    <property type="protein sequence ID" value="SAK75772.1"/>
    <property type="molecule type" value="Genomic_DNA"/>
</dbReference>
<dbReference type="Gene3D" id="1.10.4100.10">
    <property type="entry name" value="2-methylcitrate dehydratase PrpD"/>
    <property type="match status" value="1"/>
</dbReference>
<dbReference type="RefSeq" id="WP_087047252.1">
    <property type="nucleotide sequence ID" value="NZ_FCOB02000018.1"/>
</dbReference>
<protein>
    <submittedName>
        <fullName evidence="4">MmgE/PrpD</fullName>
    </submittedName>
</protein>
<dbReference type="InterPro" id="IPR036148">
    <property type="entry name" value="MmgE/PrpD_sf"/>
</dbReference>
<dbReference type="PANTHER" id="PTHR16943:SF8">
    <property type="entry name" value="2-METHYLCITRATE DEHYDRATASE"/>
    <property type="match status" value="1"/>
</dbReference>
<dbReference type="InterPro" id="IPR042188">
    <property type="entry name" value="MmgE/PrpD_sf_2"/>
</dbReference>
<evidence type="ECO:0000259" key="2">
    <source>
        <dbReference type="Pfam" id="PF03972"/>
    </source>
</evidence>
<dbReference type="STRING" id="1777144.AWB83_03858"/>
<keyword evidence="5" id="KW-1185">Reference proteome</keyword>
<evidence type="ECO:0000259" key="3">
    <source>
        <dbReference type="Pfam" id="PF19305"/>
    </source>
</evidence>
<dbReference type="OrthoDB" id="8873320at2"/>
<dbReference type="Pfam" id="PF03972">
    <property type="entry name" value="MmgE_PrpD_N"/>
    <property type="match status" value="1"/>
</dbReference>
<proteinExistence type="inferred from homology"/>
<dbReference type="SUPFAM" id="SSF103378">
    <property type="entry name" value="2-methylcitrate dehydratase PrpD"/>
    <property type="match status" value="1"/>
</dbReference>
<gene>
    <name evidence="4" type="ORF">AWB83_03858</name>
</gene>